<dbReference type="Proteomes" id="UP001344658">
    <property type="component" value="Unassembled WGS sequence"/>
</dbReference>
<reference evidence="5 6" key="1">
    <citation type="submission" date="2023-12" db="EMBL/GenBank/DDBJ databases">
        <title>Streptomyces sp. V4-01.</title>
        <authorList>
            <person name="Somphong A."/>
            <person name="Phongsopitanun W."/>
        </authorList>
    </citation>
    <scope>NUCLEOTIDE SEQUENCE [LARGE SCALE GENOMIC DNA]</scope>
    <source>
        <strain evidence="5 6">V4-01</strain>
    </source>
</reference>
<keyword evidence="1" id="KW-1188">Viral release from host cell</keyword>
<sequence>MPDLSARAERPTTIQRRATPFRDVELHAKPDGTGGEALTFTGYASVTDTGYEMSDWLGSYTEVIRSGAFKKTLSEDADVPFLVNHGGLTLARTKSGTMALAEDDTGLHVEARLDPGSPHVVALRSAMDRGDVDEMSFGFWITRQQWSPDYEQLDVIEVNLSKGDVSVVNYGANPATAGAQLNSRDLAAAAARLPEDEQRALYERLAARFTETPEDPAGDAGGLDLYLARARALAL</sequence>
<evidence type="ECO:0000256" key="3">
    <source>
        <dbReference type="ARBA" id="ARBA00022801"/>
    </source>
</evidence>
<proteinExistence type="predicted"/>
<dbReference type="InterPro" id="IPR054613">
    <property type="entry name" value="Peptidase_S78_dom"/>
</dbReference>
<dbReference type="InterPro" id="IPR006433">
    <property type="entry name" value="Prohead_protease"/>
</dbReference>
<evidence type="ECO:0000256" key="1">
    <source>
        <dbReference type="ARBA" id="ARBA00022612"/>
    </source>
</evidence>
<dbReference type="EMBL" id="JAZEWV010000053">
    <property type="protein sequence ID" value="MEE4546770.1"/>
    <property type="molecule type" value="Genomic_DNA"/>
</dbReference>
<evidence type="ECO:0000256" key="2">
    <source>
        <dbReference type="ARBA" id="ARBA00022670"/>
    </source>
</evidence>
<dbReference type="RefSeq" id="WP_330800543.1">
    <property type="nucleotide sequence ID" value="NZ_JAZEWV010000053.1"/>
</dbReference>
<organism evidence="5 6">
    <name type="scientific">Actinacidiphila polyblastidii</name>
    <dbReference type="NCBI Taxonomy" id="3110430"/>
    <lineage>
        <taxon>Bacteria</taxon>
        <taxon>Bacillati</taxon>
        <taxon>Actinomycetota</taxon>
        <taxon>Actinomycetes</taxon>
        <taxon>Kitasatosporales</taxon>
        <taxon>Streptomycetaceae</taxon>
        <taxon>Actinacidiphila</taxon>
    </lineage>
</organism>
<evidence type="ECO:0000313" key="6">
    <source>
        <dbReference type="Proteomes" id="UP001344658"/>
    </source>
</evidence>
<dbReference type="GO" id="GO:0006508">
    <property type="term" value="P:proteolysis"/>
    <property type="evidence" value="ECO:0007669"/>
    <property type="project" value="UniProtKB-KW"/>
</dbReference>
<comment type="caution">
    <text evidence="5">The sequence shown here is derived from an EMBL/GenBank/DDBJ whole genome shotgun (WGS) entry which is preliminary data.</text>
</comment>
<accession>A0ABU7PLR0</accession>
<dbReference type="NCBIfam" id="TIGR01543">
    <property type="entry name" value="proheadase_HK97"/>
    <property type="match status" value="1"/>
</dbReference>
<evidence type="ECO:0000313" key="5">
    <source>
        <dbReference type="EMBL" id="MEE4546770.1"/>
    </source>
</evidence>
<protein>
    <submittedName>
        <fullName evidence="5">HK97 family phage prohead protease</fullName>
    </submittedName>
</protein>
<dbReference type="Pfam" id="PF04586">
    <property type="entry name" value="Peptidase_S78"/>
    <property type="match status" value="1"/>
</dbReference>
<keyword evidence="2 5" id="KW-0645">Protease</keyword>
<keyword evidence="3" id="KW-0378">Hydrolase</keyword>
<dbReference type="GO" id="GO:0008233">
    <property type="term" value="F:peptidase activity"/>
    <property type="evidence" value="ECO:0007669"/>
    <property type="project" value="UniProtKB-KW"/>
</dbReference>
<keyword evidence="6" id="KW-1185">Reference proteome</keyword>
<gene>
    <name evidence="5" type="ORF">V2S66_33000</name>
</gene>
<name>A0ABU7PLR0_9ACTN</name>
<feature type="domain" description="Prohead serine protease" evidence="4">
    <location>
        <begin position="35"/>
        <end position="178"/>
    </location>
</feature>
<evidence type="ECO:0000259" key="4">
    <source>
        <dbReference type="Pfam" id="PF04586"/>
    </source>
</evidence>